<dbReference type="InterPro" id="IPR011006">
    <property type="entry name" value="CheY-like_superfamily"/>
</dbReference>
<evidence type="ECO:0000256" key="2">
    <source>
        <dbReference type="ARBA" id="ARBA00023125"/>
    </source>
</evidence>
<dbReference type="PATRIC" id="fig|1073571.4.peg.5375"/>
<feature type="domain" description="Response regulatory" evidence="6">
    <location>
        <begin position="4"/>
        <end position="121"/>
    </location>
</feature>
<evidence type="ECO:0000313" key="7">
    <source>
        <dbReference type="EMBL" id="CQR57403.1"/>
    </source>
</evidence>
<dbReference type="PANTHER" id="PTHR43280">
    <property type="entry name" value="ARAC-FAMILY TRANSCRIPTIONAL REGULATOR"/>
    <property type="match status" value="1"/>
</dbReference>
<dbReference type="SMART" id="SM00342">
    <property type="entry name" value="HTH_ARAC"/>
    <property type="match status" value="1"/>
</dbReference>
<dbReference type="GO" id="GO:0003700">
    <property type="term" value="F:DNA-binding transcription factor activity"/>
    <property type="evidence" value="ECO:0007669"/>
    <property type="project" value="InterPro"/>
</dbReference>
<dbReference type="InterPro" id="IPR018060">
    <property type="entry name" value="HTH_AraC"/>
</dbReference>
<evidence type="ECO:0008006" key="9">
    <source>
        <dbReference type="Google" id="ProtNLM"/>
    </source>
</evidence>
<dbReference type="InterPro" id="IPR009057">
    <property type="entry name" value="Homeodomain-like_sf"/>
</dbReference>
<dbReference type="Proteomes" id="UP000033163">
    <property type="component" value="Chromosome I"/>
</dbReference>
<dbReference type="PROSITE" id="PS00041">
    <property type="entry name" value="HTH_ARAC_FAMILY_1"/>
    <property type="match status" value="1"/>
</dbReference>
<dbReference type="PROSITE" id="PS01124">
    <property type="entry name" value="HTH_ARAC_FAMILY_2"/>
    <property type="match status" value="1"/>
</dbReference>
<proteinExistence type="predicted"/>
<dbReference type="RefSeq" id="WP_046505151.1">
    <property type="nucleotide sequence ID" value="NZ_LN831776.1"/>
</dbReference>
<dbReference type="InterPro" id="IPR018062">
    <property type="entry name" value="HTH_AraC-typ_CS"/>
</dbReference>
<dbReference type="SUPFAM" id="SSF46689">
    <property type="entry name" value="Homeodomain-like"/>
    <property type="match status" value="2"/>
</dbReference>
<feature type="domain" description="HTH araC/xylS-type" evidence="5">
    <location>
        <begin position="436"/>
        <end position="534"/>
    </location>
</feature>
<dbReference type="HOGENOM" id="CLU_000445_5_0_9"/>
<keyword evidence="1" id="KW-0805">Transcription regulation</keyword>
<feature type="modified residue" description="4-aspartylphosphate" evidence="4">
    <location>
        <position position="56"/>
    </location>
</feature>
<keyword evidence="3" id="KW-0804">Transcription</keyword>
<dbReference type="KEGG" id="pri:PRIO_5001"/>
<gene>
    <name evidence="7" type="ORF">PRIO_5001</name>
</gene>
<evidence type="ECO:0000259" key="5">
    <source>
        <dbReference type="PROSITE" id="PS01124"/>
    </source>
</evidence>
<dbReference type="Pfam" id="PF00072">
    <property type="entry name" value="Response_reg"/>
    <property type="match status" value="1"/>
</dbReference>
<protein>
    <recommendedName>
        <fullName evidence="9">AraC family transcriptional regulator</fullName>
    </recommendedName>
</protein>
<name>A0A0E3WIP6_9BACL</name>
<dbReference type="Gene3D" id="3.40.50.2300">
    <property type="match status" value="1"/>
</dbReference>
<keyword evidence="4" id="KW-0597">Phosphoprotein</keyword>
<dbReference type="GO" id="GO:0000160">
    <property type="term" value="P:phosphorelay signal transduction system"/>
    <property type="evidence" value="ECO:0007669"/>
    <property type="project" value="InterPro"/>
</dbReference>
<organism evidence="7 8">
    <name type="scientific">Paenibacillus riograndensis SBR5</name>
    <dbReference type="NCBI Taxonomy" id="1073571"/>
    <lineage>
        <taxon>Bacteria</taxon>
        <taxon>Bacillati</taxon>
        <taxon>Bacillota</taxon>
        <taxon>Bacilli</taxon>
        <taxon>Bacillales</taxon>
        <taxon>Paenibacillaceae</taxon>
        <taxon>Paenibacillus</taxon>
        <taxon>Paenibacillus sonchi group</taxon>
    </lineage>
</organism>
<dbReference type="GO" id="GO:0043565">
    <property type="term" value="F:sequence-specific DNA binding"/>
    <property type="evidence" value="ECO:0007669"/>
    <property type="project" value="InterPro"/>
</dbReference>
<dbReference type="Gene3D" id="1.10.10.60">
    <property type="entry name" value="Homeodomain-like"/>
    <property type="match status" value="2"/>
</dbReference>
<dbReference type="PROSITE" id="PS50110">
    <property type="entry name" value="RESPONSE_REGULATORY"/>
    <property type="match status" value="1"/>
</dbReference>
<dbReference type="CDD" id="cd17536">
    <property type="entry name" value="REC_YesN-like"/>
    <property type="match status" value="1"/>
</dbReference>
<evidence type="ECO:0000313" key="8">
    <source>
        <dbReference type="Proteomes" id="UP000033163"/>
    </source>
</evidence>
<dbReference type="PANTHER" id="PTHR43280:SF2">
    <property type="entry name" value="HTH-TYPE TRANSCRIPTIONAL REGULATOR EXSA"/>
    <property type="match status" value="1"/>
</dbReference>
<dbReference type="AlphaFoldDB" id="A0A0E3WIP6"/>
<keyword evidence="2" id="KW-0238">DNA-binding</keyword>
<dbReference type="SUPFAM" id="SSF52172">
    <property type="entry name" value="CheY-like"/>
    <property type="match status" value="1"/>
</dbReference>
<dbReference type="InterPro" id="IPR020449">
    <property type="entry name" value="Tscrpt_reg_AraC-type_HTH"/>
</dbReference>
<dbReference type="Pfam" id="PF12833">
    <property type="entry name" value="HTH_18"/>
    <property type="match status" value="1"/>
</dbReference>
<evidence type="ECO:0000256" key="4">
    <source>
        <dbReference type="PROSITE-ProRule" id="PRU00169"/>
    </source>
</evidence>
<evidence type="ECO:0000259" key="6">
    <source>
        <dbReference type="PROSITE" id="PS50110"/>
    </source>
</evidence>
<dbReference type="PRINTS" id="PR00032">
    <property type="entry name" value="HTHARAC"/>
</dbReference>
<evidence type="ECO:0000256" key="1">
    <source>
        <dbReference type="ARBA" id="ARBA00023015"/>
    </source>
</evidence>
<evidence type="ECO:0000256" key="3">
    <source>
        <dbReference type="ARBA" id="ARBA00023163"/>
    </source>
</evidence>
<dbReference type="InterPro" id="IPR001789">
    <property type="entry name" value="Sig_transdc_resp-reg_receiver"/>
</dbReference>
<reference evidence="8" key="1">
    <citation type="submission" date="2015-03" db="EMBL/GenBank/DDBJ databases">
        <authorList>
            <person name="Wibberg D."/>
        </authorList>
    </citation>
    <scope>NUCLEOTIDE SEQUENCE [LARGE SCALE GENOMIC DNA]</scope>
</reference>
<dbReference type="EMBL" id="LN831776">
    <property type="protein sequence ID" value="CQR57403.1"/>
    <property type="molecule type" value="Genomic_DNA"/>
</dbReference>
<sequence>MVYKVVLADDHFPVLEYLCASIPWDTLGLELSASCSDGKQAWEACLLHQPDILLTDIGMPAMDGLELIQKAREVNPQLQTIILSCHGEFEYAQKAVKLNVAEYILKENLQIDQVISVLTEAVSRLEVKMISKNNYLQMQKLVSQNHSAIRTRYIRMFVEQPVWDEAEWFGQAEVMGIRLQKGIPYLPVLAIPDRSYELERRFGGIVNMQFVMDNVLQEFLEIDGIIQFALTERQFILFIPFPRILIRNLYEDFRNKFLHVQKMSKLHLRMGISFFYGDATPSLIEIKKQILALLDSHALRFYTAEGAIMKLEPVKTTNEDLFIHYSEILQQLRDCIQNEDSSRVSAAVADIKNDIGAMKYPVESVKSWLLKMVMELELKYIVMQNFVNNFNSERHQRSIREFETLDQLMEWLEEFLKDKILMLRSIWKQNVRKEVAEAKRYVMNHIGEKVGMDEMARRLGLNPTHFSRLFKVETGLTFIEYVTKLKMERAQDLLNQTNSTIVEIAEQLAYDNVSYFIKLFRNFSGMTPVEYRKSI</sequence>
<dbReference type="SMART" id="SM00448">
    <property type="entry name" value="REC"/>
    <property type="match status" value="1"/>
</dbReference>
<accession>A0A0E3WIP6</accession>